<name>M5U6L4_9BACT</name>
<dbReference type="AlphaFoldDB" id="M5U6L4"/>
<protein>
    <submittedName>
        <fullName evidence="1">Uncharacterized protein</fullName>
    </submittedName>
</protein>
<reference evidence="1 2" key="1">
    <citation type="journal article" date="2013" name="Mar. Genomics">
        <title>Expression of sulfatases in Rhodopirellula baltica and the diversity of sulfatases in the genus Rhodopirellula.</title>
        <authorList>
            <person name="Wegner C.E."/>
            <person name="Richter-Heitmann T."/>
            <person name="Klindworth A."/>
            <person name="Klockow C."/>
            <person name="Richter M."/>
            <person name="Achstetter T."/>
            <person name="Glockner F.O."/>
            <person name="Harder J."/>
        </authorList>
    </citation>
    <scope>NUCLEOTIDE SEQUENCE [LARGE SCALE GENOMIC DNA]</scope>
    <source>
        <strain evidence="1 2">SM41</strain>
    </source>
</reference>
<dbReference type="PATRIC" id="fig|1263870.3.peg.1542"/>
<comment type="caution">
    <text evidence="1">The sequence shown here is derived from an EMBL/GenBank/DDBJ whole genome shotgun (WGS) entry which is preliminary data.</text>
</comment>
<sequence length="66" mass="7677">MKLRRFAEAHNQQAFDGTCYAKELEQRICHQRAGGTRYRLNKFNVGLATLSIDLNDRTPQKESNHQ</sequence>
<evidence type="ECO:0000313" key="1">
    <source>
        <dbReference type="EMBL" id="EMI57112.1"/>
    </source>
</evidence>
<organism evidence="1 2">
    <name type="scientific">Rhodopirellula sallentina SM41</name>
    <dbReference type="NCBI Taxonomy" id="1263870"/>
    <lineage>
        <taxon>Bacteria</taxon>
        <taxon>Pseudomonadati</taxon>
        <taxon>Planctomycetota</taxon>
        <taxon>Planctomycetia</taxon>
        <taxon>Pirellulales</taxon>
        <taxon>Pirellulaceae</taxon>
        <taxon>Rhodopirellula</taxon>
    </lineage>
</organism>
<gene>
    <name evidence="1" type="ORF">RSSM_01438</name>
</gene>
<evidence type="ECO:0000313" key="2">
    <source>
        <dbReference type="Proteomes" id="UP000011885"/>
    </source>
</evidence>
<dbReference type="EMBL" id="ANOH01000110">
    <property type="protein sequence ID" value="EMI57112.1"/>
    <property type="molecule type" value="Genomic_DNA"/>
</dbReference>
<proteinExistence type="predicted"/>
<dbReference type="Proteomes" id="UP000011885">
    <property type="component" value="Unassembled WGS sequence"/>
</dbReference>
<keyword evidence="2" id="KW-1185">Reference proteome</keyword>
<accession>M5U6L4</accession>